<reference evidence="1 2" key="1">
    <citation type="journal article" date="2016" name="Proc. Natl. Acad. Sci. U.S.A.">
        <title>Comparative genomics of biotechnologically important yeasts.</title>
        <authorList>
            <person name="Riley R."/>
            <person name="Haridas S."/>
            <person name="Wolfe K.H."/>
            <person name="Lopes M.R."/>
            <person name="Hittinger C.T."/>
            <person name="Goeker M."/>
            <person name="Salamov A.A."/>
            <person name="Wisecaver J.H."/>
            <person name="Long T.M."/>
            <person name="Calvey C.H."/>
            <person name="Aerts A.L."/>
            <person name="Barry K.W."/>
            <person name="Choi C."/>
            <person name="Clum A."/>
            <person name="Coughlan A.Y."/>
            <person name="Deshpande S."/>
            <person name="Douglass A.P."/>
            <person name="Hanson S.J."/>
            <person name="Klenk H.-P."/>
            <person name="LaButti K.M."/>
            <person name="Lapidus A."/>
            <person name="Lindquist E.A."/>
            <person name="Lipzen A.M."/>
            <person name="Meier-Kolthoff J.P."/>
            <person name="Ohm R.A."/>
            <person name="Otillar R.P."/>
            <person name="Pangilinan J.L."/>
            <person name="Peng Y."/>
            <person name="Rokas A."/>
            <person name="Rosa C.A."/>
            <person name="Scheuner C."/>
            <person name="Sibirny A.A."/>
            <person name="Slot J.C."/>
            <person name="Stielow J.B."/>
            <person name="Sun H."/>
            <person name="Kurtzman C.P."/>
            <person name="Blackwell M."/>
            <person name="Grigoriev I.V."/>
            <person name="Jeffries T.W."/>
        </authorList>
    </citation>
    <scope>NUCLEOTIDE SEQUENCE [LARGE SCALE GENOMIC DNA]</scope>
    <source>
        <strain evidence="1 2">NRRL Y-11557</strain>
    </source>
</reference>
<evidence type="ECO:0000313" key="1">
    <source>
        <dbReference type="EMBL" id="ODQ75874.1"/>
    </source>
</evidence>
<sequence>MGVFGTVPGWCRLRSPFSFGVLSRCSFSLHPPSSLPDFLLLLWLCQVHRASWWCLHPISFSSFSPSPLAPLSPLSHLSSNHSYCAPLLRLFHRRSSSSVVSLFVAPPERLVRSSRSPSRFVAIHFGSVLARNFLVNVCHHVFLQSTLSTSILHGPGFHDS</sequence>
<gene>
    <name evidence="1" type="ORF">LIPSTDRAFT_221134</name>
</gene>
<proteinExistence type="predicted"/>
<dbReference type="Proteomes" id="UP000094385">
    <property type="component" value="Unassembled WGS sequence"/>
</dbReference>
<keyword evidence="2" id="KW-1185">Reference proteome</keyword>
<dbReference type="EMBL" id="KV454290">
    <property type="protein sequence ID" value="ODQ75874.1"/>
    <property type="molecule type" value="Genomic_DNA"/>
</dbReference>
<name>A0A1E3QEH3_LIPST</name>
<dbReference type="AlphaFoldDB" id="A0A1E3QEH3"/>
<organism evidence="1 2">
    <name type="scientific">Lipomyces starkeyi NRRL Y-11557</name>
    <dbReference type="NCBI Taxonomy" id="675824"/>
    <lineage>
        <taxon>Eukaryota</taxon>
        <taxon>Fungi</taxon>
        <taxon>Dikarya</taxon>
        <taxon>Ascomycota</taxon>
        <taxon>Saccharomycotina</taxon>
        <taxon>Lipomycetes</taxon>
        <taxon>Lipomycetales</taxon>
        <taxon>Lipomycetaceae</taxon>
        <taxon>Lipomyces</taxon>
    </lineage>
</organism>
<evidence type="ECO:0000313" key="2">
    <source>
        <dbReference type="Proteomes" id="UP000094385"/>
    </source>
</evidence>
<accession>A0A1E3QEH3</accession>
<protein>
    <submittedName>
        <fullName evidence="1">Uncharacterized protein</fullName>
    </submittedName>
</protein>